<proteinExistence type="predicted"/>
<dbReference type="HOGENOM" id="CLU_1813243_0_0_4"/>
<evidence type="ECO:0000313" key="2">
    <source>
        <dbReference type="Proteomes" id="UP000027604"/>
    </source>
</evidence>
<dbReference type="AlphaFoldDB" id="W0V0K2"/>
<dbReference type="Proteomes" id="UP000027604">
    <property type="component" value="Chromosome I"/>
</dbReference>
<dbReference type="Gene3D" id="3.10.450.50">
    <property type="match status" value="1"/>
</dbReference>
<dbReference type="EMBL" id="HG322949">
    <property type="protein sequence ID" value="CDG81401.1"/>
    <property type="molecule type" value="Genomic_DNA"/>
</dbReference>
<dbReference type="STRING" id="1349767.GJA_742"/>
<gene>
    <name evidence="1" type="ORF">GJA_742</name>
</gene>
<dbReference type="RefSeq" id="WP_038488866.1">
    <property type="nucleotide sequence ID" value="NZ_BCTH01000053.1"/>
</dbReference>
<keyword evidence="2" id="KW-1185">Reference proteome</keyword>
<name>W0V0K2_9BURK</name>
<organism evidence="1 2">
    <name type="scientific">Janthinobacterium agaricidamnosum NBRC 102515 = DSM 9628</name>
    <dbReference type="NCBI Taxonomy" id="1349767"/>
    <lineage>
        <taxon>Bacteria</taxon>
        <taxon>Pseudomonadati</taxon>
        <taxon>Pseudomonadota</taxon>
        <taxon>Betaproteobacteria</taxon>
        <taxon>Burkholderiales</taxon>
        <taxon>Oxalobacteraceae</taxon>
        <taxon>Janthinobacterium</taxon>
    </lineage>
</organism>
<dbReference type="OrthoDB" id="3828472at2"/>
<reference evidence="1 2" key="1">
    <citation type="journal article" date="2015" name="Genome Announc.">
        <title>Genome Sequence of Mushroom Soft-Rot Pathogen Janthinobacterium agaricidamnosum.</title>
        <authorList>
            <person name="Graupner K."/>
            <person name="Lackner G."/>
            <person name="Hertweck C."/>
        </authorList>
    </citation>
    <scope>NUCLEOTIDE SEQUENCE [LARGE SCALE GENOMIC DNA]</scope>
    <source>
        <strain evidence="2">NBRC 102515 / DSM 9628</strain>
    </source>
</reference>
<evidence type="ECO:0000313" key="1">
    <source>
        <dbReference type="EMBL" id="CDG81401.1"/>
    </source>
</evidence>
<dbReference type="PATRIC" id="fig|1349767.4.peg.2451"/>
<dbReference type="KEGG" id="jag:GJA_742"/>
<accession>W0V0K2</accession>
<protein>
    <submittedName>
        <fullName evidence="1">Uncharacterized protein</fullName>
    </submittedName>
</protein>
<sequence length="140" mass="15562">MKFNDTAPVLPPAGGPPPWLARLADDATMEATVLRRPVEGKDNIVGLLKLAIPLYEFQHFTYRDDFGDNFFMESYRSQIRGVPIECSVLVHMNAAGQADSLLINHRPLDAALLFSRLMAQQAADRYGQDLFLGEQPSATK</sequence>
<dbReference type="eggNOG" id="ENOG50342IV">
    <property type="taxonomic scope" value="Bacteria"/>
</dbReference>